<evidence type="ECO:0000313" key="2">
    <source>
        <dbReference type="EMBL" id="MCT7942783.1"/>
    </source>
</evidence>
<comment type="caution">
    <text evidence="2">The sequence shown here is derived from an EMBL/GenBank/DDBJ whole genome shotgun (WGS) entry which is preliminary data.</text>
</comment>
<evidence type="ECO:0000313" key="3">
    <source>
        <dbReference type="Proteomes" id="UP001155546"/>
    </source>
</evidence>
<dbReference type="Proteomes" id="UP001155546">
    <property type="component" value="Unassembled WGS sequence"/>
</dbReference>
<sequence>MFNQQNRLQILKMDFLMKQKLTLVGIALLVVGLLFIFNEHKTPTEPVLLTKTNDEQQLSHSQIARQTQTINQTDSILPNISPQEMVRCDGIAEMFTDPIIEDSFNKYSANQDIYFDNIKQQQTQQSRIASAFIKKNKSIEADIVNFDQLLQTYPSNKLIAFNLMLHCGYSTVEVCDETMMQRALDIDNQNGALWLQMAIYQLKSADVEKAKKSLVQFVHSQRYNEYSGDYFSTIDLALKEAGANDDLSLKIAMLGIAATRYKPNYSLLIELCDKTDTDNAALLNICLQTSQRLIESKGGLFTHQMGLSIQKSMLEKYGDSEGIANNSSAQKAFDTFNEEANIAMNMVLRSRKRTGDWLSLNIDYGELAALEYMIDQAKQASANHQQDQCAINW</sequence>
<proteinExistence type="predicted"/>
<dbReference type="EMBL" id="JAMTCD010000018">
    <property type="protein sequence ID" value="MCT7942783.1"/>
    <property type="molecule type" value="Genomic_DNA"/>
</dbReference>
<name>A0A9X3AX01_9GAMM</name>
<keyword evidence="1" id="KW-0472">Membrane</keyword>
<gene>
    <name evidence="2" type="ORF">NE535_13400</name>
</gene>
<keyword evidence="1" id="KW-0812">Transmembrane</keyword>
<accession>A0A9X3AX01</accession>
<feature type="transmembrane region" description="Helical" evidence="1">
    <location>
        <begin position="21"/>
        <end position="37"/>
    </location>
</feature>
<dbReference type="RefSeq" id="WP_261299139.1">
    <property type="nucleotide sequence ID" value="NZ_JAMTCD010000018.1"/>
</dbReference>
<protein>
    <submittedName>
        <fullName evidence="2">Uncharacterized protein</fullName>
    </submittedName>
</protein>
<reference evidence="2" key="1">
    <citation type="journal article" date="2023" name="Int. J. Syst. Evol. Microbiol.">
        <title>&lt;i&gt;Shewanella septentrionalis&lt;/i&gt; sp. nov. and &lt;i&gt;Shewanella holmiensis&lt;/i&gt; sp. nov., isolated from Baltic Sea water and sediments.</title>
        <authorList>
            <person name="Martin-Rodriguez A.J."/>
            <person name="Thorell K."/>
            <person name="Joffre E."/>
            <person name="Jensie-Markopoulos S."/>
            <person name="Moore E.R.B."/>
            <person name="Sjoling A."/>
        </authorList>
    </citation>
    <scope>NUCLEOTIDE SEQUENCE</scope>
    <source>
        <strain evidence="2">SP1S2-7</strain>
    </source>
</reference>
<dbReference type="AlphaFoldDB" id="A0A9X3AX01"/>
<organism evidence="2 3">
    <name type="scientific">Shewanella holmiensis</name>
    <dbReference type="NCBI Taxonomy" id="2952222"/>
    <lineage>
        <taxon>Bacteria</taxon>
        <taxon>Pseudomonadati</taxon>
        <taxon>Pseudomonadota</taxon>
        <taxon>Gammaproteobacteria</taxon>
        <taxon>Alteromonadales</taxon>
        <taxon>Shewanellaceae</taxon>
        <taxon>Shewanella</taxon>
    </lineage>
</organism>
<keyword evidence="3" id="KW-1185">Reference proteome</keyword>
<evidence type="ECO:0000256" key="1">
    <source>
        <dbReference type="SAM" id="Phobius"/>
    </source>
</evidence>
<keyword evidence="1" id="KW-1133">Transmembrane helix</keyword>